<dbReference type="GO" id="GO:0016787">
    <property type="term" value="F:hydrolase activity"/>
    <property type="evidence" value="ECO:0007669"/>
    <property type="project" value="InterPro"/>
</dbReference>
<organism evidence="1 2">
    <name type="scientific">Dictyobacter kobayashii</name>
    <dbReference type="NCBI Taxonomy" id="2014872"/>
    <lineage>
        <taxon>Bacteria</taxon>
        <taxon>Bacillati</taxon>
        <taxon>Chloroflexota</taxon>
        <taxon>Ktedonobacteria</taxon>
        <taxon>Ktedonobacterales</taxon>
        <taxon>Dictyobacteraceae</taxon>
        <taxon>Dictyobacter</taxon>
    </lineage>
</organism>
<dbReference type="InterPro" id="IPR029055">
    <property type="entry name" value="Ntn_hydrolases_N"/>
</dbReference>
<dbReference type="PANTHER" id="PTHR34218:SF4">
    <property type="entry name" value="ACYL-HOMOSERINE LACTONE ACYLASE QUIP"/>
    <property type="match status" value="1"/>
</dbReference>
<dbReference type="AlphaFoldDB" id="A0A402ASM1"/>
<dbReference type="InterPro" id="IPR002692">
    <property type="entry name" value="S45"/>
</dbReference>
<evidence type="ECO:0008006" key="3">
    <source>
        <dbReference type="Google" id="ProtNLM"/>
    </source>
</evidence>
<protein>
    <recommendedName>
        <fullName evidence="3">Penicillin amidase</fullName>
    </recommendedName>
</protein>
<dbReference type="InterPro" id="IPR043147">
    <property type="entry name" value="Penicillin_amidase_A-knob"/>
</dbReference>
<gene>
    <name evidence="1" type="ORF">KDK_58940</name>
</gene>
<evidence type="ECO:0000313" key="2">
    <source>
        <dbReference type="Proteomes" id="UP000287188"/>
    </source>
</evidence>
<name>A0A402ASM1_9CHLR</name>
<dbReference type="SUPFAM" id="SSF56235">
    <property type="entry name" value="N-terminal nucleophile aminohydrolases (Ntn hydrolases)"/>
    <property type="match status" value="1"/>
</dbReference>
<reference evidence="2" key="1">
    <citation type="submission" date="2018-12" db="EMBL/GenBank/DDBJ databases">
        <title>Tengunoibacter tsumagoiensis gen. nov., sp. nov., Dictyobacter kobayashii sp. nov., D. alpinus sp. nov., and D. joshuensis sp. nov. and description of Dictyobacteraceae fam. nov. within the order Ktedonobacterales isolated from Tengu-no-mugimeshi.</title>
        <authorList>
            <person name="Wang C.M."/>
            <person name="Zheng Y."/>
            <person name="Sakai Y."/>
            <person name="Toyoda A."/>
            <person name="Minakuchi Y."/>
            <person name="Abe K."/>
            <person name="Yokota A."/>
            <person name="Yabe S."/>
        </authorList>
    </citation>
    <scope>NUCLEOTIDE SEQUENCE [LARGE SCALE GENOMIC DNA]</scope>
    <source>
        <strain evidence="2">Uno11</strain>
    </source>
</reference>
<dbReference type="Gene3D" id="3.60.20.10">
    <property type="entry name" value="Glutamine Phosphoribosylpyrophosphate, subunit 1, domain 1"/>
    <property type="match status" value="1"/>
</dbReference>
<dbReference type="Pfam" id="PF01804">
    <property type="entry name" value="Penicil_amidase"/>
    <property type="match status" value="1"/>
</dbReference>
<dbReference type="PANTHER" id="PTHR34218">
    <property type="entry name" value="PEPTIDASE S45 PENICILLIN AMIDASE"/>
    <property type="match status" value="1"/>
</dbReference>
<proteinExistence type="predicted"/>
<dbReference type="OrthoDB" id="9759796at2"/>
<keyword evidence="2" id="KW-1185">Reference proteome</keyword>
<accession>A0A402ASM1</accession>
<dbReference type="GO" id="GO:0017000">
    <property type="term" value="P:antibiotic biosynthetic process"/>
    <property type="evidence" value="ECO:0007669"/>
    <property type="project" value="InterPro"/>
</dbReference>
<comment type="caution">
    <text evidence="1">The sequence shown here is derived from an EMBL/GenBank/DDBJ whole genome shotgun (WGS) entry which is preliminary data.</text>
</comment>
<evidence type="ECO:0000313" key="1">
    <source>
        <dbReference type="EMBL" id="GCE22094.1"/>
    </source>
</evidence>
<dbReference type="EMBL" id="BIFS01000002">
    <property type="protein sequence ID" value="GCE22094.1"/>
    <property type="molecule type" value="Genomic_DNA"/>
</dbReference>
<sequence>MLGIVRSTTFVDFKNALRSWHAPTQNFVYADKNGNIGMISAGYFPQVKSGQPWLPLSGTGEADVIGTIPFDDLPQAYDPPDHMLFSANQRVVTPNYPYYIGTSLDFFDPGYRADTIYHTLNQAHHLTIADMQHLQQDTHDYLAQEMIPKLLTAISNQPPRTLQERQIISLLRDWDGNMSTNSVAATFWIAFGGQYLYDTFHPWWQHFQVPEKQDNKLAITPATGSAASVILTEDLENWTLHDPQNAAFSLPNGTRRVAAEVMRQAFSETVVGLADTLGNNIHNWQWGQVHSQVIPSLSRILSLGTVPRPDSGNSRTVNAADGAPIATAGPSWRFIMDWGSNQGIGIYPGGQSENPVSDWYDNQLNTWWTGHYYPMYTSKQLTTIPGLHTWTLQP</sequence>
<dbReference type="Proteomes" id="UP000287188">
    <property type="component" value="Unassembled WGS sequence"/>
</dbReference>
<dbReference type="Gene3D" id="1.10.1400.10">
    <property type="match status" value="1"/>
</dbReference>